<dbReference type="GO" id="GO:0006749">
    <property type="term" value="P:glutathione metabolic process"/>
    <property type="evidence" value="ECO:0007669"/>
    <property type="project" value="TreeGrafter"/>
</dbReference>
<evidence type="ECO:0000313" key="3">
    <source>
        <dbReference type="Proteomes" id="UP000729701"/>
    </source>
</evidence>
<dbReference type="InterPro" id="IPR036249">
    <property type="entry name" value="Thioredoxin-like_sf"/>
</dbReference>
<dbReference type="GO" id="GO:0006559">
    <property type="term" value="P:L-phenylalanine catabolic process"/>
    <property type="evidence" value="ECO:0007669"/>
    <property type="project" value="TreeGrafter"/>
</dbReference>
<dbReference type="Proteomes" id="UP000729701">
    <property type="component" value="Unassembled WGS sequence"/>
</dbReference>
<reference evidence="2" key="2">
    <citation type="journal article" date="2022" name="Microbiol. Resour. Announc.">
        <title>Metagenome Sequencing to Explore Phylogenomics of Terrestrial Cyanobacteria.</title>
        <authorList>
            <person name="Ward R.D."/>
            <person name="Stajich J.E."/>
            <person name="Johansen J.R."/>
            <person name="Huntemann M."/>
            <person name="Clum A."/>
            <person name="Foster B."/>
            <person name="Foster B."/>
            <person name="Roux S."/>
            <person name="Palaniappan K."/>
            <person name="Varghese N."/>
            <person name="Mukherjee S."/>
            <person name="Reddy T.B.K."/>
            <person name="Daum C."/>
            <person name="Copeland A."/>
            <person name="Chen I.A."/>
            <person name="Ivanova N.N."/>
            <person name="Kyrpides N.C."/>
            <person name="Shapiro N."/>
            <person name="Eloe-Fadrosh E.A."/>
            <person name="Pietrasiak N."/>
        </authorList>
    </citation>
    <scope>NUCLEOTIDE SEQUENCE</scope>
    <source>
        <strain evidence="2">GSE-NOS-MK-12-04C</strain>
    </source>
</reference>
<proteinExistence type="predicted"/>
<dbReference type="AlphaFoldDB" id="A0A951V0Q7"/>
<dbReference type="Gene3D" id="3.40.30.10">
    <property type="entry name" value="Glutaredoxin"/>
    <property type="match status" value="1"/>
</dbReference>
<dbReference type="InterPro" id="IPR004045">
    <property type="entry name" value="Glutathione_S-Trfase_N"/>
</dbReference>
<dbReference type="GO" id="GO:0016034">
    <property type="term" value="F:maleylacetoacetate isomerase activity"/>
    <property type="evidence" value="ECO:0007669"/>
    <property type="project" value="TreeGrafter"/>
</dbReference>
<sequence length="217" mass="24816">MSKLTLVIGNKNYSSWSLRPWLAMKQFGLEFHEIRIPLWQPETSAKIRQYSPSGKVPVLLHGNQTVWDSLAICEYLAEEFPDIHWWPNDKAPRTLARCISAQMHSGFQNLREHMTMNCRARLSGKGMAIGVQEDIDSIASIWRECRQKFGSDGDMLFGKFTIADAMFAPVALRFVTYGVQLDNIARNYVDALMALTALQQWLKAAEVEEEIISKYEL</sequence>
<dbReference type="PROSITE" id="PS50404">
    <property type="entry name" value="GST_NTER"/>
    <property type="match status" value="1"/>
</dbReference>
<dbReference type="InterPro" id="IPR036282">
    <property type="entry name" value="Glutathione-S-Trfase_C_sf"/>
</dbReference>
<dbReference type="Pfam" id="PF13410">
    <property type="entry name" value="GST_C_2"/>
    <property type="match status" value="1"/>
</dbReference>
<dbReference type="Pfam" id="PF13409">
    <property type="entry name" value="GST_N_2"/>
    <property type="match status" value="1"/>
</dbReference>
<dbReference type="PANTHER" id="PTHR42673:SF4">
    <property type="entry name" value="MALEYLACETOACETATE ISOMERASE"/>
    <property type="match status" value="1"/>
</dbReference>
<evidence type="ECO:0000313" key="2">
    <source>
        <dbReference type="EMBL" id="MBW4671895.1"/>
    </source>
</evidence>
<dbReference type="SFLD" id="SFLDS00019">
    <property type="entry name" value="Glutathione_Transferase_(cytos"/>
    <property type="match status" value="1"/>
</dbReference>
<accession>A0A951V0Q7</accession>
<dbReference type="EMBL" id="JAHHGZ010000056">
    <property type="protein sequence ID" value="MBW4671895.1"/>
    <property type="molecule type" value="Genomic_DNA"/>
</dbReference>
<dbReference type="Gene3D" id="1.20.1050.10">
    <property type="match status" value="1"/>
</dbReference>
<name>A0A951V0Q7_9CYAN</name>
<dbReference type="SUPFAM" id="SSF47616">
    <property type="entry name" value="GST C-terminal domain-like"/>
    <property type="match status" value="1"/>
</dbReference>
<dbReference type="PANTHER" id="PTHR42673">
    <property type="entry name" value="MALEYLACETOACETATE ISOMERASE"/>
    <property type="match status" value="1"/>
</dbReference>
<dbReference type="SUPFAM" id="SSF52833">
    <property type="entry name" value="Thioredoxin-like"/>
    <property type="match status" value="1"/>
</dbReference>
<evidence type="ECO:0000259" key="1">
    <source>
        <dbReference type="PROSITE" id="PS50404"/>
    </source>
</evidence>
<dbReference type="FunFam" id="3.40.30.10:FF:000206">
    <property type="entry name" value="Probable glutathione S-transferase"/>
    <property type="match status" value="1"/>
</dbReference>
<organism evidence="2 3">
    <name type="scientific">Cyanomargarita calcarea GSE-NOS-MK-12-04C</name>
    <dbReference type="NCBI Taxonomy" id="2839659"/>
    <lineage>
        <taxon>Bacteria</taxon>
        <taxon>Bacillati</taxon>
        <taxon>Cyanobacteriota</taxon>
        <taxon>Cyanophyceae</taxon>
        <taxon>Nostocales</taxon>
        <taxon>Cyanomargaritaceae</taxon>
        <taxon>Cyanomargarita</taxon>
    </lineage>
</organism>
<gene>
    <name evidence="2" type="ORF">KME60_31830</name>
</gene>
<feature type="domain" description="GST N-terminal" evidence="1">
    <location>
        <begin position="4"/>
        <end position="84"/>
    </location>
</feature>
<protein>
    <submittedName>
        <fullName evidence="2">Glutathione S-transferase family protein</fullName>
    </submittedName>
</protein>
<dbReference type="GO" id="GO:0004364">
    <property type="term" value="F:glutathione transferase activity"/>
    <property type="evidence" value="ECO:0007669"/>
    <property type="project" value="TreeGrafter"/>
</dbReference>
<reference evidence="2" key="1">
    <citation type="submission" date="2021-05" db="EMBL/GenBank/DDBJ databases">
        <authorList>
            <person name="Pietrasiak N."/>
            <person name="Ward R."/>
            <person name="Stajich J.E."/>
            <person name="Kurbessoian T."/>
        </authorList>
    </citation>
    <scope>NUCLEOTIDE SEQUENCE</scope>
    <source>
        <strain evidence="2">GSE-NOS-MK-12-04C</strain>
    </source>
</reference>
<comment type="caution">
    <text evidence="2">The sequence shown here is derived from an EMBL/GenBank/DDBJ whole genome shotgun (WGS) entry which is preliminary data.</text>
</comment>
<dbReference type="CDD" id="cd03194">
    <property type="entry name" value="GST_C_3"/>
    <property type="match status" value="1"/>
</dbReference>
<dbReference type="InterPro" id="IPR040079">
    <property type="entry name" value="Glutathione_S-Trfase"/>
</dbReference>
<dbReference type="CDD" id="cd03043">
    <property type="entry name" value="GST_N_1"/>
    <property type="match status" value="1"/>
</dbReference>